<dbReference type="EMBL" id="AZAC01000014">
    <property type="protein sequence ID" value="KIX13822.1"/>
    <property type="molecule type" value="Genomic_DNA"/>
</dbReference>
<comment type="caution">
    <text evidence="2">The sequence shown here is derived from an EMBL/GenBank/DDBJ whole genome shotgun (WGS) entry which is preliminary data.</text>
</comment>
<dbReference type="RefSeq" id="WP_044348596.1">
    <property type="nucleotide sequence ID" value="NZ_AZAC01000014.1"/>
</dbReference>
<organism evidence="2 3">
    <name type="scientific">Dethiosulfatarculus sandiegensis</name>
    <dbReference type="NCBI Taxonomy" id="1429043"/>
    <lineage>
        <taxon>Bacteria</taxon>
        <taxon>Pseudomonadati</taxon>
        <taxon>Thermodesulfobacteriota</taxon>
        <taxon>Desulfarculia</taxon>
        <taxon>Desulfarculales</taxon>
        <taxon>Desulfarculaceae</taxon>
        <taxon>Dethiosulfatarculus</taxon>
    </lineage>
</organism>
<evidence type="ECO:0000256" key="1">
    <source>
        <dbReference type="SAM" id="SignalP"/>
    </source>
</evidence>
<evidence type="ECO:0000313" key="3">
    <source>
        <dbReference type="Proteomes" id="UP000032233"/>
    </source>
</evidence>
<keyword evidence="1" id="KW-0732">Signal</keyword>
<reference evidence="2 3" key="1">
    <citation type="submission" date="2013-11" db="EMBL/GenBank/DDBJ databases">
        <title>Metagenomic analysis of a methanogenic consortium involved in long chain n-alkane degradation.</title>
        <authorList>
            <person name="Davidova I.A."/>
            <person name="Callaghan A.V."/>
            <person name="Wawrik B."/>
            <person name="Pruitt S."/>
            <person name="Marks C."/>
            <person name="Duncan K.E."/>
            <person name="Suflita J.M."/>
        </authorList>
    </citation>
    <scope>NUCLEOTIDE SEQUENCE [LARGE SCALE GENOMIC DNA]</scope>
    <source>
        <strain evidence="2 3">SPR</strain>
    </source>
</reference>
<gene>
    <name evidence="2" type="ORF">X474_10995</name>
</gene>
<evidence type="ECO:0008006" key="4">
    <source>
        <dbReference type="Google" id="ProtNLM"/>
    </source>
</evidence>
<accession>A0A0D2GFW7</accession>
<dbReference type="AlphaFoldDB" id="A0A0D2GFW7"/>
<protein>
    <recommendedName>
        <fullName evidence="4">Pilus formation protein N-terminal domain-containing protein</fullName>
    </recommendedName>
</protein>
<dbReference type="Proteomes" id="UP000032233">
    <property type="component" value="Unassembled WGS sequence"/>
</dbReference>
<feature type="signal peptide" evidence="1">
    <location>
        <begin position="1"/>
        <end position="20"/>
    </location>
</feature>
<feature type="chain" id="PRO_5002242458" description="Pilus formation protein N-terminal domain-containing protein" evidence="1">
    <location>
        <begin position="21"/>
        <end position="185"/>
    </location>
</feature>
<evidence type="ECO:0000313" key="2">
    <source>
        <dbReference type="EMBL" id="KIX13822.1"/>
    </source>
</evidence>
<name>A0A0D2GFW7_9BACT</name>
<keyword evidence="3" id="KW-1185">Reference proteome</keyword>
<sequence>MKNRYLRYCLPGLMSILIMAASVTLVQAGGPRNHRVNEIVAYPIVHHVSHRQAVVTVNAPFLRPGHGPAVLVINPQGRLNLAPRGRLIIKVVYAPSSRLFTRVELARGYHPHRGFNLVVNHIRNTGRYLNPAPCAPPCYKPRPRPCPRPLVRRPRPCPPPCVARGPVYKGRPYRRGPQYTYRVMR</sequence>
<dbReference type="InParanoid" id="A0A0D2GFW7"/>
<proteinExistence type="predicted"/>